<keyword evidence="3" id="KW-1185">Reference proteome</keyword>
<reference evidence="2 3" key="1">
    <citation type="submission" date="2018-07" db="EMBL/GenBank/DDBJ databases">
        <title>Dyella tabacisoli L4-6T, whole genome shotgun sequence.</title>
        <authorList>
            <person name="Zhou X.-K."/>
            <person name="Li W.-J."/>
            <person name="Duan Y.-Q."/>
        </authorList>
    </citation>
    <scope>NUCLEOTIDE SEQUENCE [LARGE SCALE GENOMIC DNA]</scope>
    <source>
        <strain evidence="2 3">L4-6</strain>
    </source>
</reference>
<gene>
    <name evidence="2" type="ORF">DVJ77_13675</name>
</gene>
<feature type="region of interest" description="Disordered" evidence="1">
    <location>
        <begin position="1"/>
        <end position="78"/>
    </location>
</feature>
<dbReference type="Gene3D" id="3.10.450.160">
    <property type="entry name" value="inner membrane protein cigr"/>
    <property type="match status" value="1"/>
</dbReference>
<evidence type="ECO:0000313" key="2">
    <source>
        <dbReference type="EMBL" id="RDD81405.1"/>
    </source>
</evidence>
<feature type="compositionally biased region" description="Basic and acidic residues" evidence="1">
    <location>
        <begin position="22"/>
        <end position="78"/>
    </location>
</feature>
<evidence type="ECO:0000256" key="1">
    <source>
        <dbReference type="SAM" id="MobiDB-lite"/>
    </source>
</evidence>
<dbReference type="AlphaFoldDB" id="A0A369UMV2"/>
<evidence type="ECO:0000313" key="3">
    <source>
        <dbReference type="Proteomes" id="UP000253782"/>
    </source>
</evidence>
<name>A0A369UMV2_9GAMM</name>
<proteinExistence type="predicted"/>
<dbReference type="EMBL" id="QQAH01000011">
    <property type="protein sequence ID" value="RDD81405.1"/>
    <property type="molecule type" value="Genomic_DNA"/>
</dbReference>
<accession>A0A369UMV2</accession>
<dbReference type="Proteomes" id="UP000253782">
    <property type="component" value="Unassembled WGS sequence"/>
</dbReference>
<dbReference type="Pfam" id="PF11776">
    <property type="entry name" value="RcnB"/>
    <property type="match status" value="1"/>
</dbReference>
<evidence type="ECO:0008006" key="4">
    <source>
        <dbReference type="Google" id="ProtNLM"/>
    </source>
</evidence>
<dbReference type="OrthoDB" id="6025819at2"/>
<comment type="caution">
    <text evidence="2">The sequence shown here is derived from an EMBL/GenBank/DDBJ whole genome shotgun (WGS) entry which is preliminary data.</text>
</comment>
<sequence>MLALSVPALATPLQGFSSPQDYGHDRGRGDDDRGNDHDRGHGHDKDRGHGRDDDDRRGEDYGRHDNGRHRGWDKHYERGERLPEQYRVREYYVDDYARYHLHEPRRGYRWVRGDNDGEFVLIAITTGVIVEILNGR</sequence>
<organism evidence="2 3">
    <name type="scientific">Dyella tabacisoli</name>
    <dbReference type="NCBI Taxonomy" id="2282381"/>
    <lineage>
        <taxon>Bacteria</taxon>
        <taxon>Pseudomonadati</taxon>
        <taxon>Pseudomonadota</taxon>
        <taxon>Gammaproteobacteria</taxon>
        <taxon>Lysobacterales</taxon>
        <taxon>Rhodanobacteraceae</taxon>
        <taxon>Dyella</taxon>
    </lineage>
</organism>
<dbReference type="InterPro" id="IPR024572">
    <property type="entry name" value="RcnB"/>
</dbReference>
<protein>
    <recommendedName>
        <fullName evidence="4">Transmembrane signal peptide protein</fullName>
    </recommendedName>
</protein>